<sequence length="488" mass="53577">MELKDYVRLLRNHWRGVLTIVVLCVALGALWTATRSPIYAANANGFVTTSTTDENTSLASVNDSLAKSKATSFLQIARSRAVAERVIDDLGLTESPASLVNSIEAIQPPDTVLLQITARASTPERAVELADAWVSSLAETVEEIQNPQGRGTAPLRIMPVEAADLPSSPVSPDPVRNLALSLLVGLLLGFGYAVLRGTFDRRLMNKREIEEKFSVSVVGQIPATDLLNRGNSGNAQLAVDADTRIIGQGPASEAFRKLRTNLTYMDVDNPPRIIVVSSPMPGDGKSTVSANLVAAIERSGQSGHPRRRRPAPPDGRSQPRPGRRRRPHRRAHRQDRYRGRAPAHPRPRRPPGPGGWPRAPEPERAARLAGHAQPARPPVAGLDRRDRRPAAAARHRRRDPRGPHRRRPDRDLLGQDQGPPPRERAGAPQPGGRQDPRRDRQPGPAEAQGPRLRHVRLLRRLRLLRVLRRLRLPDREEGVEGGHQGGPT</sequence>
<evidence type="ECO:0000313" key="10">
    <source>
        <dbReference type="EMBL" id="QCC76655.1"/>
    </source>
</evidence>
<evidence type="ECO:0000256" key="3">
    <source>
        <dbReference type="ARBA" id="ARBA00022475"/>
    </source>
</evidence>
<gene>
    <name evidence="10" type="ORF">E2C04_04495</name>
</gene>
<feature type="compositionally biased region" description="Basic residues" evidence="7">
    <location>
        <begin position="393"/>
        <end position="407"/>
    </location>
</feature>
<proteinExistence type="inferred from homology"/>
<keyword evidence="6 8" id="KW-0472">Membrane</keyword>
<keyword evidence="3" id="KW-1003">Cell membrane</keyword>
<evidence type="ECO:0000313" key="11">
    <source>
        <dbReference type="Proteomes" id="UP000297025"/>
    </source>
</evidence>
<evidence type="ECO:0000256" key="6">
    <source>
        <dbReference type="ARBA" id="ARBA00023136"/>
    </source>
</evidence>
<dbReference type="EMBL" id="CP038462">
    <property type="protein sequence ID" value="QCC76655.1"/>
    <property type="molecule type" value="Genomic_DNA"/>
</dbReference>
<dbReference type="Gene3D" id="3.40.50.300">
    <property type="entry name" value="P-loop containing nucleotide triphosphate hydrolases"/>
    <property type="match status" value="1"/>
</dbReference>
<dbReference type="GO" id="GO:0005886">
    <property type="term" value="C:plasma membrane"/>
    <property type="evidence" value="ECO:0007669"/>
    <property type="project" value="UniProtKB-SubCell"/>
</dbReference>
<feature type="compositionally biased region" description="Basic residues" evidence="7">
    <location>
        <begin position="321"/>
        <end position="349"/>
    </location>
</feature>
<evidence type="ECO:0000256" key="7">
    <source>
        <dbReference type="SAM" id="MobiDB-lite"/>
    </source>
</evidence>
<dbReference type="AlphaFoldDB" id="A0A4P7UBH2"/>
<keyword evidence="4 8" id="KW-0812">Transmembrane</keyword>
<dbReference type="Proteomes" id="UP000297025">
    <property type="component" value="Chromosome"/>
</dbReference>
<comment type="similarity">
    <text evidence="2">Belongs to the CpsC/CapA family.</text>
</comment>
<feature type="domain" description="Polysaccharide chain length determinant N-terminal" evidence="9">
    <location>
        <begin position="2"/>
        <end position="90"/>
    </location>
</feature>
<feature type="transmembrane region" description="Helical" evidence="8">
    <location>
        <begin position="12"/>
        <end position="33"/>
    </location>
</feature>
<name>A0A4P7UBH2_9ACTN</name>
<protein>
    <recommendedName>
        <fullName evidence="9">Polysaccharide chain length determinant N-terminal domain-containing protein</fullName>
    </recommendedName>
</protein>
<keyword evidence="5 8" id="KW-1133">Transmembrane helix</keyword>
<evidence type="ECO:0000256" key="1">
    <source>
        <dbReference type="ARBA" id="ARBA00004651"/>
    </source>
</evidence>
<dbReference type="InterPro" id="IPR003856">
    <property type="entry name" value="LPS_length_determ_N"/>
</dbReference>
<comment type="subcellular location">
    <subcellularLocation>
        <location evidence="1">Cell membrane</location>
        <topology evidence="1">Multi-pass membrane protein</topology>
    </subcellularLocation>
</comment>
<evidence type="ECO:0000256" key="2">
    <source>
        <dbReference type="ARBA" id="ARBA00006683"/>
    </source>
</evidence>
<evidence type="ECO:0000256" key="8">
    <source>
        <dbReference type="SAM" id="Phobius"/>
    </source>
</evidence>
<dbReference type="Pfam" id="PF02706">
    <property type="entry name" value="Wzz"/>
    <property type="match status" value="1"/>
</dbReference>
<evidence type="ECO:0000256" key="4">
    <source>
        <dbReference type="ARBA" id="ARBA00022692"/>
    </source>
</evidence>
<organism evidence="10 11">
    <name type="scientific">Nocardioides daphniae</name>
    <dbReference type="NCBI Taxonomy" id="402297"/>
    <lineage>
        <taxon>Bacteria</taxon>
        <taxon>Bacillati</taxon>
        <taxon>Actinomycetota</taxon>
        <taxon>Actinomycetes</taxon>
        <taxon>Propionibacteriales</taxon>
        <taxon>Nocardioidaceae</taxon>
        <taxon>Nocardioides</taxon>
    </lineage>
</organism>
<dbReference type="GO" id="GO:0004713">
    <property type="term" value="F:protein tyrosine kinase activity"/>
    <property type="evidence" value="ECO:0007669"/>
    <property type="project" value="TreeGrafter"/>
</dbReference>
<reference evidence="10 11" key="1">
    <citation type="journal article" date="2008" name="Int. J. Syst. Evol. Microbiol.">
        <title>Nocardioides daphniae sp. nov., isolated from Daphnia cucullata (Crustacea: Cladocera).</title>
        <authorList>
            <person name="Toth E.M."/>
            <person name="Keki Z."/>
            <person name="Homonnay Z.G."/>
            <person name="Borsodi A.K."/>
            <person name="Marialigeti K."/>
            <person name="Schumann P."/>
        </authorList>
    </citation>
    <scope>NUCLEOTIDE SEQUENCE [LARGE SCALE GENOMIC DNA]</scope>
    <source>
        <strain evidence="10 11">JCM 16608</strain>
    </source>
</reference>
<evidence type="ECO:0000259" key="9">
    <source>
        <dbReference type="Pfam" id="PF02706"/>
    </source>
</evidence>
<dbReference type="InterPro" id="IPR027417">
    <property type="entry name" value="P-loop_NTPase"/>
</dbReference>
<feature type="region of interest" description="Disordered" evidence="7">
    <location>
        <begin position="296"/>
        <end position="455"/>
    </location>
</feature>
<accession>A0A4P7UBH2</accession>
<evidence type="ECO:0000256" key="5">
    <source>
        <dbReference type="ARBA" id="ARBA00022989"/>
    </source>
</evidence>
<dbReference type="KEGG" id="ndp:E2C04_04495"/>
<dbReference type="PANTHER" id="PTHR32309">
    <property type="entry name" value="TYROSINE-PROTEIN KINASE"/>
    <property type="match status" value="1"/>
</dbReference>
<dbReference type="InterPro" id="IPR050445">
    <property type="entry name" value="Bact_polysacc_biosynth/exp"/>
</dbReference>
<dbReference type="PANTHER" id="PTHR32309:SF31">
    <property type="entry name" value="CAPSULAR EXOPOLYSACCHARIDE FAMILY"/>
    <property type="match status" value="1"/>
</dbReference>